<feature type="region of interest" description="Disordered" evidence="8">
    <location>
        <begin position="29"/>
        <end position="49"/>
    </location>
</feature>
<evidence type="ECO:0000256" key="3">
    <source>
        <dbReference type="ARBA" id="ARBA00022692"/>
    </source>
</evidence>
<keyword evidence="6 9" id="KW-0472">Membrane</keyword>
<dbReference type="InterPro" id="IPR011527">
    <property type="entry name" value="ABC1_TM_dom"/>
</dbReference>
<sequence>MMGGVPMSLMSVRTGVQLSPMSVRTGRYKMTLPSSPLSRRSSGQNTPVLQPSNPFSPAISVIICARIVRSLVGDRMSLLAQAFFAYALGFVLTGRLSLVMIATQPLSFYSRSVLMKSMSEKKRKAQREGSQLASEAVINHKTISAFYSQKRILGLFPSTLEGPKKESIRQSWFAGINLFSSQFLAAASTAVAYWYGRKLLADALITTERLFQAFLVSLFTAYTIAEVGSMAKDLSRRNNALIFKGLSRKISVGTSVALVGQSGSSKSTVIGLIESQEPTLFAGTIRENIAYGKKNAKESEIRKAAMLANTWRNGAYYSLVKLQGNISPYR</sequence>
<dbReference type="SUPFAM" id="SSF90123">
    <property type="entry name" value="ABC transporter transmembrane region"/>
    <property type="match status" value="1"/>
</dbReference>
<dbReference type="PROSITE" id="PS50929">
    <property type="entry name" value="ABC_TM1F"/>
    <property type="match status" value="1"/>
</dbReference>
<keyword evidence="7" id="KW-0325">Glycoprotein</keyword>
<evidence type="ECO:0000256" key="5">
    <source>
        <dbReference type="ARBA" id="ARBA00022989"/>
    </source>
</evidence>
<dbReference type="InterPro" id="IPR027417">
    <property type="entry name" value="P-loop_NTPase"/>
</dbReference>
<dbReference type="GO" id="GO:0140359">
    <property type="term" value="F:ABC-type transporter activity"/>
    <property type="evidence" value="ECO:0007669"/>
    <property type="project" value="InterPro"/>
</dbReference>
<evidence type="ECO:0000256" key="6">
    <source>
        <dbReference type="ARBA" id="ARBA00023136"/>
    </source>
</evidence>
<dbReference type="EMBL" id="BJWL01000018">
    <property type="protein sequence ID" value="GFZ06527.1"/>
    <property type="molecule type" value="Genomic_DNA"/>
</dbReference>
<feature type="compositionally biased region" description="Low complexity" evidence="8">
    <location>
        <begin position="32"/>
        <end position="42"/>
    </location>
</feature>
<dbReference type="InterPro" id="IPR036640">
    <property type="entry name" value="ABC1_TM_sf"/>
</dbReference>
<evidence type="ECO:0000256" key="2">
    <source>
        <dbReference type="ARBA" id="ARBA00022448"/>
    </source>
</evidence>
<comment type="caution">
    <text evidence="11">The sequence shown here is derived from an EMBL/GenBank/DDBJ whole genome shotgun (WGS) entry which is preliminary data.</text>
</comment>
<reference evidence="11 12" key="1">
    <citation type="submission" date="2019-07" db="EMBL/GenBank/DDBJ databases">
        <title>De Novo Assembly of kiwifruit Actinidia rufa.</title>
        <authorList>
            <person name="Sugita-Konishi S."/>
            <person name="Sato K."/>
            <person name="Mori E."/>
            <person name="Abe Y."/>
            <person name="Kisaki G."/>
            <person name="Hamano K."/>
            <person name="Suezawa K."/>
            <person name="Otani M."/>
            <person name="Fukuda T."/>
            <person name="Manabe T."/>
            <person name="Gomi K."/>
            <person name="Tabuchi M."/>
            <person name="Akimitsu K."/>
            <person name="Kataoka I."/>
        </authorList>
    </citation>
    <scope>NUCLEOTIDE SEQUENCE [LARGE SCALE GENOMIC DNA]</scope>
    <source>
        <strain evidence="12">cv. Fuchu</strain>
    </source>
</reference>
<proteinExistence type="inferred from homology"/>
<feature type="transmembrane region" description="Helical" evidence="9">
    <location>
        <begin position="83"/>
        <end position="109"/>
    </location>
</feature>
<name>A0A7J0G6Y1_9ERIC</name>
<evidence type="ECO:0000313" key="12">
    <source>
        <dbReference type="Proteomes" id="UP000585474"/>
    </source>
</evidence>
<dbReference type="AlphaFoldDB" id="A0A7J0G6Y1"/>
<feature type="transmembrane region" description="Helical" evidence="9">
    <location>
        <begin position="210"/>
        <end position="228"/>
    </location>
</feature>
<keyword evidence="2" id="KW-0813">Transport</keyword>
<evidence type="ECO:0000256" key="1">
    <source>
        <dbReference type="ARBA" id="ARBA00007577"/>
    </source>
</evidence>
<protein>
    <recommendedName>
        <fullName evidence="10">ABC transmembrane type-1 domain-containing protein</fullName>
    </recommendedName>
</protein>
<evidence type="ECO:0000256" key="9">
    <source>
        <dbReference type="SAM" id="Phobius"/>
    </source>
</evidence>
<dbReference type="OrthoDB" id="6500128at2759"/>
<evidence type="ECO:0000256" key="4">
    <source>
        <dbReference type="ARBA" id="ARBA00022737"/>
    </source>
</evidence>
<feature type="domain" description="ABC transmembrane type-1" evidence="10">
    <location>
        <begin position="79"/>
        <end position="236"/>
    </location>
</feature>
<dbReference type="Proteomes" id="UP000585474">
    <property type="component" value="Unassembled WGS sequence"/>
</dbReference>
<keyword evidence="4" id="KW-0677">Repeat</keyword>
<dbReference type="PANTHER" id="PTHR45136">
    <property type="entry name" value="ABC TRANSPORTER DOMAIN-CONTAINING PROTEIN"/>
    <property type="match status" value="1"/>
</dbReference>
<dbReference type="GO" id="GO:0005524">
    <property type="term" value="F:ATP binding"/>
    <property type="evidence" value="ECO:0007669"/>
    <property type="project" value="InterPro"/>
</dbReference>
<keyword evidence="5 9" id="KW-1133">Transmembrane helix</keyword>
<dbReference type="SUPFAM" id="SSF52540">
    <property type="entry name" value="P-loop containing nucleoside triphosphate hydrolases"/>
    <property type="match status" value="1"/>
</dbReference>
<evidence type="ECO:0000256" key="8">
    <source>
        <dbReference type="SAM" id="MobiDB-lite"/>
    </source>
</evidence>
<keyword evidence="3 9" id="KW-0812">Transmembrane</keyword>
<evidence type="ECO:0000313" key="11">
    <source>
        <dbReference type="EMBL" id="GFZ06527.1"/>
    </source>
</evidence>
<feature type="transmembrane region" description="Helical" evidence="9">
    <location>
        <begin position="172"/>
        <end position="195"/>
    </location>
</feature>
<dbReference type="Pfam" id="PF00664">
    <property type="entry name" value="ABC_membrane"/>
    <property type="match status" value="1"/>
</dbReference>
<comment type="similarity">
    <text evidence="1">Belongs to the ABC transporter superfamily. ABCB family. Multidrug resistance exporter (TC 3.A.1.201) subfamily.</text>
</comment>
<organism evidence="11 12">
    <name type="scientific">Actinidia rufa</name>
    <dbReference type="NCBI Taxonomy" id="165716"/>
    <lineage>
        <taxon>Eukaryota</taxon>
        <taxon>Viridiplantae</taxon>
        <taxon>Streptophyta</taxon>
        <taxon>Embryophyta</taxon>
        <taxon>Tracheophyta</taxon>
        <taxon>Spermatophyta</taxon>
        <taxon>Magnoliopsida</taxon>
        <taxon>eudicotyledons</taxon>
        <taxon>Gunneridae</taxon>
        <taxon>Pentapetalae</taxon>
        <taxon>asterids</taxon>
        <taxon>Ericales</taxon>
        <taxon>Actinidiaceae</taxon>
        <taxon>Actinidia</taxon>
    </lineage>
</organism>
<keyword evidence="12" id="KW-1185">Reference proteome</keyword>
<dbReference type="Gene3D" id="3.40.50.300">
    <property type="entry name" value="P-loop containing nucleotide triphosphate hydrolases"/>
    <property type="match status" value="2"/>
</dbReference>
<accession>A0A7J0G6Y1</accession>
<evidence type="ECO:0000259" key="10">
    <source>
        <dbReference type="PROSITE" id="PS50929"/>
    </source>
</evidence>
<dbReference type="Gene3D" id="1.20.1560.10">
    <property type="entry name" value="ABC transporter type 1, transmembrane domain"/>
    <property type="match status" value="1"/>
</dbReference>
<dbReference type="PANTHER" id="PTHR45136:SF2">
    <property type="entry name" value="ABC TRANSPORTER DOMAIN-CONTAINING PROTEIN"/>
    <property type="match status" value="1"/>
</dbReference>
<evidence type="ECO:0000256" key="7">
    <source>
        <dbReference type="ARBA" id="ARBA00023180"/>
    </source>
</evidence>
<gene>
    <name evidence="11" type="ORF">Acr_18g0006970</name>
</gene>
<dbReference type="GO" id="GO:0016020">
    <property type="term" value="C:membrane"/>
    <property type="evidence" value="ECO:0007669"/>
    <property type="project" value="InterPro"/>
</dbReference>